<evidence type="ECO:0000313" key="4">
    <source>
        <dbReference type="Proteomes" id="UP000598174"/>
    </source>
</evidence>
<dbReference type="Proteomes" id="UP000598174">
    <property type="component" value="Unassembled WGS sequence"/>
</dbReference>
<dbReference type="AlphaFoldDB" id="A0A919MEF6"/>
<evidence type="ECO:0000256" key="1">
    <source>
        <dbReference type="SAM" id="MobiDB-lite"/>
    </source>
</evidence>
<dbReference type="Pfam" id="PF12697">
    <property type="entry name" value="Abhydrolase_6"/>
    <property type="match status" value="1"/>
</dbReference>
<name>A0A919MEF6_9ACTN</name>
<gene>
    <name evidence="3" type="ORF">Afe05nite_45630</name>
</gene>
<organism evidence="3 4">
    <name type="scientific">Paractinoplanes ferrugineus</name>
    <dbReference type="NCBI Taxonomy" id="113564"/>
    <lineage>
        <taxon>Bacteria</taxon>
        <taxon>Bacillati</taxon>
        <taxon>Actinomycetota</taxon>
        <taxon>Actinomycetes</taxon>
        <taxon>Micromonosporales</taxon>
        <taxon>Micromonosporaceae</taxon>
        <taxon>Paractinoplanes</taxon>
    </lineage>
</organism>
<dbReference type="GO" id="GO:0003824">
    <property type="term" value="F:catalytic activity"/>
    <property type="evidence" value="ECO:0007669"/>
    <property type="project" value="UniProtKB-ARBA"/>
</dbReference>
<dbReference type="EMBL" id="BOMM01000040">
    <property type="protein sequence ID" value="GIE12723.1"/>
    <property type="molecule type" value="Genomic_DNA"/>
</dbReference>
<dbReference type="PANTHER" id="PTHR43194">
    <property type="entry name" value="HYDROLASE ALPHA/BETA FOLD FAMILY"/>
    <property type="match status" value="1"/>
</dbReference>
<accession>A0A919MEF6</accession>
<feature type="region of interest" description="Disordered" evidence="1">
    <location>
        <begin position="41"/>
        <end position="73"/>
    </location>
</feature>
<dbReference type="RefSeq" id="WP_203819177.1">
    <property type="nucleotide sequence ID" value="NZ_BAAABP010000022.1"/>
</dbReference>
<dbReference type="Gene3D" id="3.40.50.1820">
    <property type="entry name" value="alpha/beta hydrolase"/>
    <property type="match status" value="1"/>
</dbReference>
<evidence type="ECO:0000313" key="3">
    <source>
        <dbReference type="EMBL" id="GIE12723.1"/>
    </source>
</evidence>
<proteinExistence type="predicted"/>
<reference evidence="3" key="1">
    <citation type="submission" date="2021-01" db="EMBL/GenBank/DDBJ databases">
        <title>Whole genome shotgun sequence of Actinoplanes ferrugineus NBRC 15555.</title>
        <authorList>
            <person name="Komaki H."/>
            <person name="Tamura T."/>
        </authorList>
    </citation>
    <scope>NUCLEOTIDE SEQUENCE</scope>
    <source>
        <strain evidence="3">NBRC 15555</strain>
    </source>
</reference>
<protein>
    <recommendedName>
        <fullName evidence="2">AB hydrolase-1 domain-containing protein</fullName>
    </recommendedName>
</protein>
<dbReference type="SUPFAM" id="SSF53474">
    <property type="entry name" value="alpha/beta-Hydrolases"/>
    <property type="match status" value="1"/>
</dbReference>
<dbReference type="PANTHER" id="PTHR43194:SF2">
    <property type="entry name" value="PEROXISOMAL MEMBRANE PROTEIN LPX1"/>
    <property type="match status" value="1"/>
</dbReference>
<keyword evidence="4" id="KW-1185">Reference proteome</keyword>
<comment type="caution">
    <text evidence="3">The sequence shown here is derived from an EMBL/GenBank/DDBJ whole genome shotgun (WGS) entry which is preliminary data.</text>
</comment>
<evidence type="ECO:0000259" key="2">
    <source>
        <dbReference type="Pfam" id="PF12697"/>
    </source>
</evidence>
<sequence length="322" mass="33660">MTVQNDLGATQKLSRFRRAAFALVLSVAVVGAVCGCGDSAASKPAHPAGPAAPAPAAATNAAEPANSASTAGQHMITNNGHRLAFYVVPGHSPAIVLDSGGGEDHTQWKDIVPQLSTATGSQIITYDRAGLGNSDEVRGPWDGRAAASDLQAGLRELGITGNVILVSHSQAGEVATYFARANPGVLSGEVLVDANVPPFFTDGQIQRLVALTTPQLEALKKQPSTKANRQLIATSENFGPTHLAYHEVSWPDSVPVTYIASEKTPFDGSPQDARRWRDAAAAFVAAGPGRTLITAKGSTHEIPQDKPQLVVDEIEKLVAARR</sequence>
<feature type="compositionally biased region" description="Low complexity" evidence="1">
    <location>
        <begin position="41"/>
        <end position="71"/>
    </location>
</feature>
<dbReference type="InterPro" id="IPR029058">
    <property type="entry name" value="AB_hydrolase_fold"/>
</dbReference>
<dbReference type="InterPro" id="IPR050228">
    <property type="entry name" value="Carboxylesterase_BioH"/>
</dbReference>
<dbReference type="InterPro" id="IPR000073">
    <property type="entry name" value="AB_hydrolase_1"/>
</dbReference>
<feature type="domain" description="AB hydrolase-1" evidence="2">
    <location>
        <begin position="95"/>
        <end position="312"/>
    </location>
</feature>